<feature type="compositionally biased region" description="Basic and acidic residues" evidence="1">
    <location>
        <begin position="319"/>
        <end position="346"/>
    </location>
</feature>
<evidence type="ECO:0000313" key="3">
    <source>
        <dbReference type="EMBL" id="TKA21879.1"/>
    </source>
</evidence>
<evidence type="ECO:0000313" key="4">
    <source>
        <dbReference type="Proteomes" id="UP000308549"/>
    </source>
</evidence>
<reference evidence="3 4" key="1">
    <citation type="submission" date="2017-03" db="EMBL/GenBank/DDBJ databases">
        <title>Genomes of endolithic fungi from Antarctica.</title>
        <authorList>
            <person name="Coleine C."/>
            <person name="Masonjones S."/>
            <person name="Stajich J.E."/>
        </authorList>
    </citation>
    <scope>NUCLEOTIDE SEQUENCE [LARGE SCALE GENOMIC DNA]</scope>
    <source>
        <strain evidence="3 4">CCFEE 6315</strain>
    </source>
</reference>
<dbReference type="Pfam" id="PF08588">
    <property type="entry name" value="Duc1"/>
    <property type="match status" value="1"/>
</dbReference>
<dbReference type="Proteomes" id="UP000308549">
    <property type="component" value="Unassembled WGS sequence"/>
</dbReference>
<dbReference type="InterPro" id="IPR013897">
    <property type="entry name" value="Duc1"/>
</dbReference>
<feature type="compositionally biased region" description="Polar residues" evidence="1">
    <location>
        <begin position="433"/>
        <end position="445"/>
    </location>
</feature>
<evidence type="ECO:0000259" key="2">
    <source>
        <dbReference type="Pfam" id="PF08588"/>
    </source>
</evidence>
<proteinExistence type="predicted"/>
<feature type="compositionally biased region" description="Polar residues" evidence="1">
    <location>
        <begin position="384"/>
        <end position="397"/>
    </location>
</feature>
<feature type="compositionally biased region" description="Low complexity" evidence="1">
    <location>
        <begin position="362"/>
        <end position="372"/>
    </location>
</feature>
<feature type="compositionally biased region" description="Polar residues" evidence="1">
    <location>
        <begin position="11"/>
        <end position="22"/>
    </location>
</feature>
<protein>
    <recommendedName>
        <fullName evidence="2">Domain of unknown function at the cortex 1 domain-containing protein</fullName>
    </recommendedName>
</protein>
<comment type="caution">
    <text evidence="3">The sequence shown here is derived from an EMBL/GenBank/DDBJ whole genome shotgun (WGS) entry which is preliminary data.</text>
</comment>
<feature type="region of interest" description="Disordered" evidence="1">
    <location>
        <begin position="303"/>
        <end position="445"/>
    </location>
</feature>
<keyword evidence="4" id="KW-1185">Reference proteome</keyword>
<feature type="domain" description="Domain of unknown function at the cortex 1" evidence="2">
    <location>
        <begin position="29"/>
        <end position="290"/>
    </location>
</feature>
<sequence>MASFAKRLSLGGSSSANDAATQQEADKYKLKVTAGPSYDQSQHDPVPVNTDNAVFVENDFLRAKVKVRIRDYHGLPSSSQRNSQYFDDPMHKQDLYSVAFSFVPKQDIPSADMVWGNDFDHPVRDRLPPGFNTAFKIVKEFIDPGLDCDAYADEPWLYGPSLSCWFAFRIGDMVESGADFPAPAEDVVMRDGGDGTGQEVREKMGLPENNEKRRKHFLSAPNREAFTFEKGRLYQADFYNPYIDFSNFSLKLPGFSLKVIKYVDQKSHCLRYVFKNVKTADVYLNVNIHLLWGQRLEEEVQSDRKRMQKAEGGVSRDNAVPEEKKRSESKVGEETEDHKADGDKEATAQAPLAGPELPRDQAGSAAAPSAGPELPPGCEAPSNVLRTSSVDLNQPQGHSMKASEAQTKPSNITDRQKQQQSDGVNEITAMLGDTSTVDKQGSQAL</sequence>
<dbReference type="PANTHER" id="PTHR34826:SF2">
    <property type="entry name" value="UPF0590 PROTEIN C409.17C"/>
    <property type="match status" value="1"/>
</dbReference>
<dbReference type="PANTHER" id="PTHR34826">
    <property type="entry name" value="UPF0590 PROTEIN C409.17C"/>
    <property type="match status" value="1"/>
</dbReference>
<feature type="region of interest" description="Disordered" evidence="1">
    <location>
        <begin position="1"/>
        <end position="22"/>
    </location>
</feature>
<name>A0A4V5N305_9PEZI</name>
<dbReference type="OrthoDB" id="2119945at2759"/>
<dbReference type="EMBL" id="NAJL01000095">
    <property type="protein sequence ID" value="TKA21879.1"/>
    <property type="molecule type" value="Genomic_DNA"/>
</dbReference>
<evidence type="ECO:0000256" key="1">
    <source>
        <dbReference type="SAM" id="MobiDB-lite"/>
    </source>
</evidence>
<dbReference type="AlphaFoldDB" id="A0A4V5N305"/>
<accession>A0A4V5N305</accession>
<feature type="compositionally biased region" description="Polar residues" evidence="1">
    <location>
        <begin position="404"/>
        <end position="423"/>
    </location>
</feature>
<gene>
    <name evidence="3" type="ORF">B0A50_08615</name>
</gene>
<organism evidence="3 4">
    <name type="scientific">Salinomyces thailandicus</name>
    <dbReference type="NCBI Taxonomy" id="706561"/>
    <lineage>
        <taxon>Eukaryota</taxon>
        <taxon>Fungi</taxon>
        <taxon>Dikarya</taxon>
        <taxon>Ascomycota</taxon>
        <taxon>Pezizomycotina</taxon>
        <taxon>Dothideomycetes</taxon>
        <taxon>Dothideomycetidae</taxon>
        <taxon>Mycosphaerellales</taxon>
        <taxon>Teratosphaeriaceae</taxon>
        <taxon>Salinomyces</taxon>
    </lineage>
</organism>